<keyword evidence="1" id="KW-0805">Transcription regulation</keyword>
<keyword evidence="3" id="KW-0804">Transcription</keyword>
<gene>
    <name evidence="6" type="ORF">BJ984_000628</name>
</gene>
<accession>A0A852SJ83</accession>
<dbReference type="SMART" id="SM00895">
    <property type="entry name" value="FCD"/>
    <property type="match status" value="1"/>
</dbReference>
<dbReference type="Pfam" id="PF00392">
    <property type="entry name" value="GntR"/>
    <property type="match status" value="1"/>
</dbReference>
<dbReference type="PANTHER" id="PTHR43537:SF5">
    <property type="entry name" value="UXU OPERON TRANSCRIPTIONAL REGULATOR"/>
    <property type="match status" value="1"/>
</dbReference>
<dbReference type="SUPFAM" id="SSF46785">
    <property type="entry name" value="Winged helix' DNA-binding domain"/>
    <property type="match status" value="1"/>
</dbReference>
<evidence type="ECO:0000256" key="2">
    <source>
        <dbReference type="ARBA" id="ARBA00023125"/>
    </source>
</evidence>
<feature type="compositionally biased region" description="Gly residues" evidence="4">
    <location>
        <begin position="124"/>
        <end position="153"/>
    </location>
</feature>
<dbReference type="EMBL" id="JACCBM010000001">
    <property type="protein sequence ID" value="NYD69470.1"/>
    <property type="molecule type" value="Genomic_DNA"/>
</dbReference>
<dbReference type="Gene3D" id="1.20.120.530">
    <property type="entry name" value="GntR ligand-binding domain-like"/>
    <property type="match status" value="1"/>
</dbReference>
<dbReference type="PANTHER" id="PTHR43537">
    <property type="entry name" value="TRANSCRIPTIONAL REGULATOR, GNTR FAMILY"/>
    <property type="match status" value="1"/>
</dbReference>
<dbReference type="InterPro" id="IPR036390">
    <property type="entry name" value="WH_DNA-bd_sf"/>
</dbReference>
<name>A0A852SJ83_9MICO</name>
<keyword evidence="7" id="KW-1185">Reference proteome</keyword>
<feature type="region of interest" description="Disordered" evidence="4">
    <location>
        <begin position="112"/>
        <end position="160"/>
    </location>
</feature>
<reference evidence="6 7" key="1">
    <citation type="submission" date="2020-07" db="EMBL/GenBank/DDBJ databases">
        <title>Sequencing the genomes of 1000 actinobacteria strains.</title>
        <authorList>
            <person name="Klenk H.-P."/>
        </authorList>
    </citation>
    <scope>NUCLEOTIDE SEQUENCE [LARGE SCALE GENOMIC DNA]</scope>
    <source>
        <strain evidence="6 7">DSM 26474</strain>
    </source>
</reference>
<dbReference type="Gene3D" id="1.10.10.10">
    <property type="entry name" value="Winged helix-like DNA-binding domain superfamily/Winged helix DNA-binding domain"/>
    <property type="match status" value="1"/>
</dbReference>
<dbReference type="InterPro" id="IPR036388">
    <property type="entry name" value="WH-like_DNA-bd_sf"/>
</dbReference>
<keyword evidence="2 6" id="KW-0238">DNA-binding</keyword>
<evidence type="ECO:0000256" key="1">
    <source>
        <dbReference type="ARBA" id="ARBA00023015"/>
    </source>
</evidence>
<dbReference type="InterPro" id="IPR011711">
    <property type="entry name" value="GntR_C"/>
</dbReference>
<sequence>MADERRSPYAVLRAGILNLDQVPGERLSERGLEGLLGASRTPIRAALMRLEAEGLVRREGRAWQVTPIDLTEVRAVAEYREAVEGAVAELAATRATADELEALAELARSAGRDAGDAADRGEGADGAGGDGGGAGGGGAGGGGAGNRGEGGGEQGDDEEAGVRAGDAFHLALAGLSGNPFLVQAMRDVLTRLSRTRWLDVRTAESRASARREHLAIVEALAARDGERARELVVAHGRGTRDRILAHLADERRRMRGRGIAIVETSPA</sequence>
<dbReference type="SUPFAM" id="SSF48008">
    <property type="entry name" value="GntR ligand-binding domain-like"/>
    <property type="match status" value="1"/>
</dbReference>
<evidence type="ECO:0000256" key="3">
    <source>
        <dbReference type="ARBA" id="ARBA00023163"/>
    </source>
</evidence>
<dbReference type="GO" id="GO:0003677">
    <property type="term" value="F:DNA binding"/>
    <property type="evidence" value="ECO:0007669"/>
    <property type="project" value="UniProtKB-KW"/>
</dbReference>
<evidence type="ECO:0000259" key="5">
    <source>
        <dbReference type="PROSITE" id="PS50949"/>
    </source>
</evidence>
<feature type="domain" description="HTH gntR-type" evidence="5">
    <location>
        <begin position="2"/>
        <end position="68"/>
    </location>
</feature>
<evidence type="ECO:0000256" key="4">
    <source>
        <dbReference type="SAM" id="MobiDB-lite"/>
    </source>
</evidence>
<dbReference type="Pfam" id="PF07729">
    <property type="entry name" value="FCD"/>
    <property type="match status" value="1"/>
</dbReference>
<evidence type="ECO:0000313" key="6">
    <source>
        <dbReference type="EMBL" id="NYD69470.1"/>
    </source>
</evidence>
<dbReference type="PROSITE" id="PS50949">
    <property type="entry name" value="HTH_GNTR"/>
    <property type="match status" value="1"/>
</dbReference>
<dbReference type="RefSeq" id="WP_246306423.1">
    <property type="nucleotide sequence ID" value="NZ_BSEW01000001.1"/>
</dbReference>
<evidence type="ECO:0000313" key="7">
    <source>
        <dbReference type="Proteomes" id="UP000549913"/>
    </source>
</evidence>
<dbReference type="GO" id="GO:0003700">
    <property type="term" value="F:DNA-binding transcription factor activity"/>
    <property type="evidence" value="ECO:0007669"/>
    <property type="project" value="InterPro"/>
</dbReference>
<dbReference type="Proteomes" id="UP000549913">
    <property type="component" value="Unassembled WGS sequence"/>
</dbReference>
<dbReference type="AlphaFoldDB" id="A0A852SJ83"/>
<dbReference type="InterPro" id="IPR008920">
    <property type="entry name" value="TF_FadR/GntR_C"/>
</dbReference>
<protein>
    <submittedName>
        <fullName evidence="6">DNA-binding GntR family transcriptional regulator</fullName>
    </submittedName>
</protein>
<organism evidence="6 7">
    <name type="scientific">Herbiconiux flava</name>
    <dbReference type="NCBI Taxonomy" id="881268"/>
    <lineage>
        <taxon>Bacteria</taxon>
        <taxon>Bacillati</taxon>
        <taxon>Actinomycetota</taxon>
        <taxon>Actinomycetes</taxon>
        <taxon>Micrococcales</taxon>
        <taxon>Microbacteriaceae</taxon>
        <taxon>Herbiconiux</taxon>
    </lineage>
</organism>
<comment type="caution">
    <text evidence="6">The sequence shown here is derived from an EMBL/GenBank/DDBJ whole genome shotgun (WGS) entry which is preliminary data.</text>
</comment>
<feature type="compositionally biased region" description="Basic and acidic residues" evidence="4">
    <location>
        <begin position="112"/>
        <end position="123"/>
    </location>
</feature>
<proteinExistence type="predicted"/>
<dbReference type="InterPro" id="IPR000524">
    <property type="entry name" value="Tscrpt_reg_HTH_GntR"/>
</dbReference>